<accession>A0A4T0BZM2</accession>
<sequence length="193" mass="22387">MVSQMDNITAQMEATTLQTEDSPKSTISDLKSNNPLWWRIHVFTYDLRHYRERPDSLDRLETIVDISYLSTPYFNESEVTRLKSTLLSTGKTLEETIEQTLHERLNRRLKKRQESNDYRVCAAHDLAPIFEKAFDLDHKQLARDVEFLKLVDENGLDGGEAWTGLATKPICGPKAQPGKKRRNNNRKKTRQPN</sequence>
<evidence type="ECO:0000256" key="1">
    <source>
        <dbReference type="SAM" id="MobiDB-lite"/>
    </source>
</evidence>
<feature type="compositionally biased region" description="Basic residues" evidence="1">
    <location>
        <begin position="177"/>
        <end position="193"/>
    </location>
</feature>
<dbReference type="AlphaFoldDB" id="A0A4T0BZM2"/>
<evidence type="ECO:0000313" key="3">
    <source>
        <dbReference type="Proteomes" id="UP000308724"/>
    </source>
</evidence>
<proteinExistence type="predicted"/>
<protein>
    <submittedName>
        <fullName evidence="2">Uncharacterized protein</fullName>
    </submittedName>
</protein>
<feature type="region of interest" description="Disordered" evidence="1">
    <location>
        <begin position="162"/>
        <end position="193"/>
    </location>
</feature>
<gene>
    <name evidence="2" type="ORF">D6C78_02684</name>
</gene>
<organism evidence="2 3">
    <name type="scientific">Aureobasidium pullulans</name>
    <name type="common">Black yeast</name>
    <name type="synonym">Pullularia pullulans</name>
    <dbReference type="NCBI Taxonomy" id="5580"/>
    <lineage>
        <taxon>Eukaryota</taxon>
        <taxon>Fungi</taxon>
        <taxon>Dikarya</taxon>
        <taxon>Ascomycota</taxon>
        <taxon>Pezizomycotina</taxon>
        <taxon>Dothideomycetes</taxon>
        <taxon>Dothideomycetidae</taxon>
        <taxon>Dothideales</taxon>
        <taxon>Saccotheciaceae</taxon>
        <taxon>Aureobasidium</taxon>
    </lineage>
</organism>
<dbReference type="EMBL" id="QZBZ01000034">
    <property type="protein sequence ID" value="TIA40253.1"/>
    <property type="molecule type" value="Genomic_DNA"/>
</dbReference>
<comment type="caution">
    <text evidence="2">The sequence shown here is derived from an EMBL/GenBank/DDBJ whole genome shotgun (WGS) entry which is preliminary data.</text>
</comment>
<reference evidence="2 3" key="1">
    <citation type="submission" date="2018-10" db="EMBL/GenBank/DDBJ databases">
        <title>Fifty Aureobasidium pullulans genomes reveal a recombining polyextremotolerant generalist.</title>
        <authorList>
            <person name="Gostincar C."/>
            <person name="Turk M."/>
            <person name="Zajc J."/>
            <person name="Gunde-Cimerman N."/>
        </authorList>
    </citation>
    <scope>NUCLEOTIDE SEQUENCE [LARGE SCALE GENOMIC DNA]</scope>
    <source>
        <strain evidence="2 3">EXF-1645</strain>
    </source>
</reference>
<evidence type="ECO:0000313" key="2">
    <source>
        <dbReference type="EMBL" id="TIA40253.1"/>
    </source>
</evidence>
<dbReference type="Proteomes" id="UP000308724">
    <property type="component" value="Unassembled WGS sequence"/>
</dbReference>
<name>A0A4T0BZM2_AURPU</name>